<reference evidence="2 3" key="1">
    <citation type="submission" date="2017-10" db="EMBL/GenBank/DDBJ databases">
        <title>Genomic analysis of the genus Acetobacter.</title>
        <authorList>
            <person name="Kim K.H."/>
            <person name="Chun B.H."/>
            <person name="Son A.R."/>
            <person name="Jeon C.O."/>
        </authorList>
    </citation>
    <scope>NUCLEOTIDE SEQUENCE [LARGE SCALE GENOMIC DNA]</scope>
    <source>
        <strain evidence="2 3">LHT 2458</strain>
    </source>
</reference>
<dbReference type="InterPro" id="IPR038078">
    <property type="entry name" value="PhoU-like_sf"/>
</dbReference>
<dbReference type="OrthoDB" id="9797568at2"/>
<dbReference type="InterPro" id="IPR052912">
    <property type="entry name" value="UPF0111_domain"/>
</dbReference>
<dbReference type="InterPro" id="IPR018445">
    <property type="entry name" value="Put_Phosphate_transp_reg"/>
</dbReference>
<evidence type="ECO:0000256" key="1">
    <source>
        <dbReference type="ARBA" id="ARBA00008591"/>
    </source>
</evidence>
<evidence type="ECO:0000313" key="2">
    <source>
        <dbReference type="EMBL" id="PHY94953.1"/>
    </source>
</evidence>
<evidence type="ECO:0008006" key="4">
    <source>
        <dbReference type="Google" id="ProtNLM"/>
    </source>
</evidence>
<accession>A0A2G4REF1</accession>
<proteinExistence type="inferred from homology"/>
<sequence>MTFRDIISKIFTPLRQSASPSLIKLIEHTNIVAEAGEILHHLLISDPSNREILHDKIVFLEKKADDIQREGVDIIYNAFFLPIDRSMLLRAFEIADDIADVIRKTSYELTKSQQPATEYNLVAALAIKDETKLMAQLATLMCSMEKNRSKIRKTISQIHYHEKEADMAYRDTFEAHFDPAKISGTSQNAICVMLDMRITEKLEAIADKCEDFAHECARILSDYV</sequence>
<dbReference type="RefSeq" id="WP_099540602.1">
    <property type="nucleotide sequence ID" value="NZ_PEBQ01000052.1"/>
</dbReference>
<dbReference type="PANTHER" id="PTHR37298:SF1">
    <property type="entry name" value="UPF0111 PROTEIN YKAA"/>
    <property type="match status" value="1"/>
</dbReference>
<comment type="similarity">
    <text evidence="1">Belongs to the UPF0111 family.</text>
</comment>
<keyword evidence="3" id="KW-1185">Reference proteome</keyword>
<dbReference type="AlphaFoldDB" id="A0A2G4REF1"/>
<name>A0A2G4REF1_9PROT</name>
<evidence type="ECO:0000313" key="3">
    <source>
        <dbReference type="Proteomes" id="UP000228751"/>
    </source>
</evidence>
<dbReference type="PANTHER" id="PTHR37298">
    <property type="entry name" value="UPF0111 PROTEIN YKAA"/>
    <property type="match status" value="1"/>
</dbReference>
<dbReference type="Gene3D" id="1.20.58.220">
    <property type="entry name" value="Phosphate transport system protein phou homolog 2, domain 2"/>
    <property type="match status" value="1"/>
</dbReference>
<gene>
    <name evidence="2" type="ORF">CSR02_03645</name>
</gene>
<organism evidence="2 3">
    <name type="scientific">Acetobacter pomorum</name>
    <dbReference type="NCBI Taxonomy" id="65959"/>
    <lineage>
        <taxon>Bacteria</taxon>
        <taxon>Pseudomonadati</taxon>
        <taxon>Pseudomonadota</taxon>
        <taxon>Alphaproteobacteria</taxon>
        <taxon>Acetobacterales</taxon>
        <taxon>Acetobacteraceae</taxon>
        <taxon>Acetobacter</taxon>
    </lineage>
</organism>
<dbReference type="Proteomes" id="UP000228751">
    <property type="component" value="Unassembled WGS sequence"/>
</dbReference>
<protein>
    <recommendedName>
        <fullName evidence="4">DUF47 domain-containing protein</fullName>
    </recommendedName>
</protein>
<dbReference type="EMBL" id="PEBQ01000052">
    <property type="protein sequence ID" value="PHY94953.1"/>
    <property type="molecule type" value="Genomic_DNA"/>
</dbReference>
<comment type="caution">
    <text evidence="2">The sequence shown here is derived from an EMBL/GenBank/DDBJ whole genome shotgun (WGS) entry which is preliminary data.</text>
</comment>
<dbReference type="Pfam" id="PF01865">
    <property type="entry name" value="PhoU_div"/>
    <property type="match status" value="1"/>
</dbReference>